<organism evidence="1 2">
    <name type="scientific">Meganyctiphanes norvegica</name>
    <name type="common">Northern krill</name>
    <name type="synonym">Thysanopoda norvegica</name>
    <dbReference type="NCBI Taxonomy" id="48144"/>
    <lineage>
        <taxon>Eukaryota</taxon>
        <taxon>Metazoa</taxon>
        <taxon>Ecdysozoa</taxon>
        <taxon>Arthropoda</taxon>
        <taxon>Crustacea</taxon>
        <taxon>Multicrustacea</taxon>
        <taxon>Malacostraca</taxon>
        <taxon>Eumalacostraca</taxon>
        <taxon>Eucarida</taxon>
        <taxon>Euphausiacea</taxon>
        <taxon>Euphausiidae</taxon>
        <taxon>Meganyctiphanes</taxon>
    </lineage>
</organism>
<comment type="caution">
    <text evidence="1">The sequence shown here is derived from an EMBL/GenBank/DDBJ whole genome shotgun (WGS) entry which is preliminary data.</text>
</comment>
<evidence type="ECO:0000313" key="2">
    <source>
        <dbReference type="Proteomes" id="UP001497623"/>
    </source>
</evidence>
<evidence type="ECO:0000313" key="1">
    <source>
        <dbReference type="EMBL" id="CAL4077681.1"/>
    </source>
</evidence>
<reference evidence="1 2" key="1">
    <citation type="submission" date="2024-05" db="EMBL/GenBank/DDBJ databases">
        <authorList>
            <person name="Wallberg A."/>
        </authorList>
    </citation>
    <scope>NUCLEOTIDE SEQUENCE [LARGE SCALE GENOMIC DNA]</scope>
</reference>
<dbReference type="EMBL" id="CAXKWB010005289">
    <property type="protein sequence ID" value="CAL4077681.1"/>
    <property type="molecule type" value="Genomic_DNA"/>
</dbReference>
<dbReference type="AlphaFoldDB" id="A0AAV2QDD1"/>
<protein>
    <submittedName>
        <fullName evidence="1">Uncharacterized protein</fullName>
    </submittedName>
</protein>
<proteinExistence type="predicted"/>
<name>A0AAV2QDD1_MEGNR</name>
<accession>A0AAV2QDD1</accession>
<keyword evidence="2" id="KW-1185">Reference proteome</keyword>
<dbReference type="Proteomes" id="UP001497623">
    <property type="component" value="Unassembled WGS sequence"/>
</dbReference>
<gene>
    <name evidence="1" type="ORF">MNOR_LOCUS10473</name>
</gene>
<sequence length="104" mass="11775">MTTLSEYTKRNTRMPTRRSTKLAVAPIAESIRESSLVNHRLQLLQPKDCLSAPWSFAPLLVLPHYLLSLPKRLLLLRKVHPAGSAPSDRKTSLFPLRKVSARSF</sequence>